<dbReference type="Proteomes" id="UP000246702">
    <property type="component" value="Unassembled WGS sequence"/>
</dbReference>
<dbReference type="AlphaFoldDB" id="A0A317VLI8"/>
<sequence length="458" mass="51391">MKSTGTEEDGFVFVNISRPDEIKSASTQRTIRRRVMREIGRARRTHARPLTWTLALKPPAEPGVESIPASLDPCNTTFYPTPLDDRGLQLMHFMTSDRDYVFRPFRAVWFSMALTDASAVLVALANAAMFLDQKQRVQAYRYETSAECLTYYGQCVQQVTRRLGDVRENLSEGIITTILGLICHDLYVGMLDRWNTHICGLGRIFQLRGGYKGLDDNVALFAGWLDVVGSVMEDSPPRLPRPPGFATLPPDVMSPDLSSLLNDIAPQYASFYEIATAFNHASFIIQSVEESLRHSAAFWRHENNLTVIELFGPATHFLLSVSRPSEAHCSEMGYHFLQEAIRLALLLLLAALKQDVFLFTSHESDHLRYKFSMLVPQLREADYDDSCGKLYLWALVTVLLLSHSTQPGLYMDDIRSVLDRLGITAIEGMNIVNNILSINILGAQATHLPPELVTSSCT</sequence>
<comment type="caution">
    <text evidence="1">The sequence shown here is derived from an EMBL/GenBank/DDBJ whole genome shotgun (WGS) entry which is preliminary data.</text>
</comment>
<proteinExistence type="predicted"/>
<evidence type="ECO:0000313" key="2">
    <source>
        <dbReference type="Proteomes" id="UP000246702"/>
    </source>
</evidence>
<organism evidence="1 2">
    <name type="scientific">Aspergillus sclerotioniger CBS 115572</name>
    <dbReference type="NCBI Taxonomy" id="1450535"/>
    <lineage>
        <taxon>Eukaryota</taxon>
        <taxon>Fungi</taxon>
        <taxon>Dikarya</taxon>
        <taxon>Ascomycota</taxon>
        <taxon>Pezizomycotina</taxon>
        <taxon>Eurotiomycetes</taxon>
        <taxon>Eurotiomycetidae</taxon>
        <taxon>Eurotiales</taxon>
        <taxon>Aspergillaceae</taxon>
        <taxon>Aspergillus</taxon>
        <taxon>Aspergillus subgen. Circumdati</taxon>
    </lineage>
</organism>
<evidence type="ECO:0000313" key="1">
    <source>
        <dbReference type="EMBL" id="PWY75206.1"/>
    </source>
</evidence>
<dbReference type="PANTHER" id="PTHR37540">
    <property type="entry name" value="TRANSCRIPTION FACTOR (ACR-2), PUTATIVE-RELATED-RELATED"/>
    <property type="match status" value="1"/>
</dbReference>
<gene>
    <name evidence="1" type="ORF">BO94DRAFT_538533</name>
</gene>
<dbReference type="InterPro" id="IPR021858">
    <property type="entry name" value="Fun_TF"/>
</dbReference>
<dbReference type="GeneID" id="37114654"/>
<dbReference type="Pfam" id="PF11951">
    <property type="entry name" value="Fungal_trans_2"/>
    <property type="match status" value="1"/>
</dbReference>
<protein>
    <submittedName>
        <fullName evidence="1">Uncharacterized protein</fullName>
    </submittedName>
</protein>
<dbReference type="STRING" id="1450535.A0A317VLI8"/>
<dbReference type="RefSeq" id="XP_025463833.1">
    <property type="nucleotide sequence ID" value="XM_025612511.1"/>
</dbReference>
<dbReference type="EMBL" id="MSFK01000029">
    <property type="protein sequence ID" value="PWY75206.1"/>
    <property type="molecule type" value="Genomic_DNA"/>
</dbReference>
<keyword evidence="2" id="KW-1185">Reference proteome</keyword>
<accession>A0A317VLI8</accession>
<dbReference type="OrthoDB" id="3469225at2759"/>
<dbReference type="PANTHER" id="PTHR37540:SF5">
    <property type="entry name" value="TRANSCRIPTION FACTOR DOMAIN-CONTAINING PROTEIN"/>
    <property type="match status" value="1"/>
</dbReference>
<name>A0A317VLI8_9EURO</name>
<reference evidence="1 2" key="1">
    <citation type="submission" date="2016-12" db="EMBL/GenBank/DDBJ databases">
        <title>The genomes of Aspergillus section Nigri reveals drivers in fungal speciation.</title>
        <authorList>
            <consortium name="DOE Joint Genome Institute"/>
            <person name="Vesth T.C."/>
            <person name="Nybo J."/>
            <person name="Theobald S."/>
            <person name="Brandl J."/>
            <person name="Frisvad J.C."/>
            <person name="Nielsen K.F."/>
            <person name="Lyhne E.K."/>
            <person name="Kogle M.E."/>
            <person name="Kuo A."/>
            <person name="Riley R."/>
            <person name="Clum A."/>
            <person name="Nolan M."/>
            <person name="Lipzen A."/>
            <person name="Salamov A."/>
            <person name="Henrissat B."/>
            <person name="Wiebenga A."/>
            <person name="De Vries R.P."/>
            <person name="Grigoriev I.V."/>
            <person name="Mortensen U.H."/>
            <person name="Andersen M.R."/>
            <person name="Baker S.E."/>
        </authorList>
    </citation>
    <scope>NUCLEOTIDE SEQUENCE [LARGE SCALE GENOMIC DNA]</scope>
    <source>
        <strain evidence="1 2">CBS 115572</strain>
    </source>
</reference>